<dbReference type="InterPro" id="IPR042099">
    <property type="entry name" value="ANL_N_sf"/>
</dbReference>
<dbReference type="Gene3D" id="3.30.300.30">
    <property type="match status" value="1"/>
</dbReference>
<dbReference type="InterPro" id="IPR020845">
    <property type="entry name" value="AMP-binding_CS"/>
</dbReference>
<dbReference type="AlphaFoldDB" id="A0A169SCC0"/>
<dbReference type="PANTHER" id="PTHR42921:SF1">
    <property type="entry name" value="ACETOACETYL-COA SYNTHETASE"/>
    <property type="match status" value="1"/>
</dbReference>
<dbReference type="Gene3D" id="3.40.50.12780">
    <property type="entry name" value="N-terminal domain of ligase-like"/>
    <property type="match status" value="1"/>
</dbReference>
<evidence type="ECO:0000313" key="8">
    <source>
        <dbReference type="Proteomes" id="UP000218244"/>
    </source>
</evidence>
<dbReference type="GO" id="GO:0030729">
    <property type="term" value="F:acetoacetate-CoA ligase activity"/>
    <property type="evidence" value="ECO:0007669"/>
    <property type="project" value="InterPro"/>
</dbReference>
<dbReference type="InterPro" id="IPR000873">
    <property type="entry name" value="AMP-dep_synth/lig_dom"/>
</dbReference>
<feature type="domain" description="AMP-dependent synthetase/ligase" evidence="5">
    <location>
        <begin position="115"/>
        <end position="488"/>
    </location>
</feature>
<evidence type="ECO:0000256" key="2">
    <source>
        <dbReference type="ARBA" id="ARBA00022598"/>
    </source>
</evidence>
<gene>
    <name evidence="7" type="ORF">N24_3151</name>
</gene>
<dbReference type="Pfam" id="PF16177">
    <property type="entry name" value="ACAS_N"/>
    <property type="match status" value="1"/>
</dbReference>
<keyword evidence="3" id="KW-0547">Nucleotide-binding</keyword>
<evidence type="ECO:0000256" key="3">
    <source>
        <dbReference type="ARBA" id="ARBA00022741"/>
    </source>
</evidence>
<keyword evidence="2" id="KW-0436">Ligase</keyword>
<evidence type="ECO:0000259" key="6">
    <source>
        <dbReference type="Pfam" id="PF16177"/>
    </source>
</evidence>
<organism evidence="7 8">
    <name type="scientific">Corynebacterium suranareeae</name>
    <dbReference type="NCBI Taxonomy" id="2506452"/>
    <lineage>
        <taxon>Bacteria</taxon>
        <taxon>Bacillati</taxon>
        <taxon>Actinomycetota</taxon>
        <taxon>Actinomycetes</taxon>
        <taxon>Mycobacteriales</taxon>
        <taxon>Corynebacteriaceae</taxon>
        <taxon>Corynebacterium</taxon>
    </lineage>
</organism>
<proteinExistence type="inferred from homology"/>
<sequence length="675" mass="73637">MSTAFAPESPEATITWNPTPEQVRSSRMADFARYSEVPAGRSLPDFHSLLDWSVTEVEAFWRSIQSYFDVIGEGFDTSEVLKEHVMPFASWFPGARVNFAENVLRHAHNPLLANEPAIYQVEEDGSHTVLSWVQLESQVASLAAIFKELGVERGDRIAAVLPNVPEAIIGLLAAASIGAVWTINSPDLSAEASIRRVKQLEPKVLVASDGYVFGGKEIDRREHTAEVEAGLPSLSATVLVRILDTQREPGVVSGKDVKRLAFDECVNKPHAPAYERVGFNDPLWILFSSGTTGEPKGIVHGHGGMVLDGLKNISLHQDIGPGDVYYVAANTSWMVWNTLVQNLLAGASVVTYAGSPKVTGKDHHFQIISDFGVTMFATGAAYLTMVEKAGIDPRAGRDFSALRSILSTGSPLPPSTWRWVHDAVKSDVHLGSDSGGTDICGGFLGSNPMEPVHLGYLQGPLLGVAVEAHDADGQPQIDQVGAMAVTKPLPSMPVMLWGDTDGSRYKSSYFTEGEGIWMHGDWITRTSSGEFIVHGRADATLNRQGVRIGPSDIYDALTDIEELSDYLVLGIEEDNGGYWMPLFVVLEDGVELDDALQQRICTTLRARTSARHVPDEIIVAPDIPVTHTMKRLEVPLKKFFSPQSAGREVNPDSVKNPDALAWFKEYAQQRSEAKE</sequence>
<dbReference type="EMBL" id="AP017369">
    <property type="protein sequence ID" value="BAU97413.1"/>
    <property type="molecule type" value="Genomic_DNA"/>
</dbReference>
<reference evidence="7 8" key="1">
    <citation type="submission" date="2016-02" db="EMBL/GenBank/DDBJ databases">
        <title>Corynebacterium glutamicum N24 whole genome sequencing project.</title>
        <authorList>
            <person name="Matsutani M."/>
            <person name="Nangtapong N."/>
            <person name="Yakushi T."/>
            <person name="Matsushita K."/>
        </authorList>
    </citation>
    <scope>NUCLEOTIDE SEQUENCE [LARGE SCALE GENOMIC DNA]</scope>
    <source>
        <strain evidence="7 8">N24</strain>
    </source>
</reference>
<dbReference type="Pfam" id="PF00501">
    <property type="entry name" value="AMP-binding"/>
    <property type="match status" value="1"/>
</dbReference>
<dbReference type="InterPro" id="IPR032387">
    <property type="entry name" value="ACAS_N"/>
</dbReference>
<dbReference type="GO" id="GO:0006629">
    <property type="term" value="P:lipid metabolic process"/>
    <property type="evidence" value="ECO:0007669"/>
    <property type="project" value="InterPro"/>
</dbReference>
<dbReference type="PROSITE" id="PS00455">
    <property type="entry name" value="AMP_BINDING"/>
    <property type="match status" value="1"/>
</dbReference>
<comment type="similarity">
    <text evidence="1">Belongs to the ATP-dependent AMP-binding enzyme family.</text>
</comment>
<evidence type="ECO:0000259" key="5">
    <source>
        <dbReference type="Pfam" id="PF00501"/>
    </source>
</evidence>
<evidence type="ECO:0000256" key="4">
    <source>
        <dbReference type="ARBA" id="ARBA00022840"/>
    </source>
</evidence>
<dbReference type="InterPro" id="IPR045851">
    <property type="entry name" value="AMP-bd_C_sf"/>
</dbReference>
<dbReference type="NCBIfam" id="TIGR01217">
    <property type="entry name" value="ac_ac_CoA_syn"/>
    <property type="match status" value="1"/>
</dbReference>
<keyword evidence="8" id="KW-1185">Reference proteome</keyword>
<dbReference type="RefSeq" id="WP_096459379.1">
    <property type="nucleotide sequence ID" value="NZ_AP017369.1"/>
</dbReference>
<dbReference type="NCBIfam" id="NF002937">
    <property type="entry name" value="PRK03584.1"/>
    <property type="match status" value="1"/>
</dbReference>
<evidence type="ECO:0000313" key="7">
    <source>
        <dbReference type="EMBL" id="BAU97413.1"/>
    </source>
</evidence>
<dbReference type="SUPFAM" id="SSF56801">
    <property type="entry name" value="Acetyl-CoA synthetase-like"/>
    <property type="match status" value="1"/>
</dbReference>
<feature type="domain" description="Acetyl-coenzyme A synthetase N-terminal" evidence="6">
    <location>
        <begin position="47"/>
        <end position="103"/>
    </location>
</feature>
<evidence type="ECO:0000256" key="1">
    <source>
        <dbReference type="ARBA" id="ARBA00006432"/>
    </source>
</evidence>
<dbReference type="KEGG" id="csur:N24_3151"/>
<dbReference type="PANTHER" id="PTHR42921">
    <property type="entry name" value="ACETOACETYL-COA SYNTHETASE"/>
    <property type="match status" value="1"/>
</dbReference>
<dbReference type="GO" id="GO:0005524">
    <property type="term" value="F:ATP binding"/>
    <property type="evidence" value="ECO:0007669"/>
    <property type="project" value="UniProtKB-KW"/>
</dbReference>
<keyword evidence="4" id="KW-0067">ATP-binding</keyword>
<dbReference type="InterPro" id="IPR005914">
    <property type="entry name" value="Acac_CoA_synth"/>
</dbReference>
<accession>A0A169SCC0</accession>
<protein>
    <submittedName>
        <fullName evidence="7">Acetoacetyl-CoA synthetase</fullName>
    </submittedName>
</protein>
<name>A0A169SCC0_9CORY</name>
<dbReference type="Proteomes" id="UP000218244">
    <property type="component" value="Chromosome"/>
</dbReference>